<dbReference type="eggNOG" id="arCOG04200">
    <property type="taxonomic scope" value="Archaea"/>
</dbReference>
<sequence length="58" mass="6703">MGMTKQKLKFYDIKAKQAFETDQYEVVEKQTARGPMLFAVAKSPYTGIKVYRLIGKKK</sequence>
<proteinExistence type="predicted"/>
<dbReference type="EMBL" id="CP000504">
    <property type="protein sequence ID" value="ABL88582.1"/>
    <property type="molecule type" value="Genomic_DNA"/>
</dbReference>
<dbReference type="Proteomes" id="UP000002595">
    <property type="component" value="Chromosome"/>
</dbReference>
<dbReference type="KEGG" id="pis:Pisl_1425"/>
<accession>A1RUF0</accession>
<dbReference type="AlphaFoldDB" id="A1RUF0"/>
<gene>
    <name evidence="1" type="ordered locus">Pisl_1425</name>
</gene>
<organism evidence="1 2">
    <name type="scientific">Pyrobaculum islandicum (strain DSM 4184 / JCM 9189 / GEO3)</name>
    <dbReference type="NCBI Taxonomy" id="384616"/>
    <lineage>
        <taxon>Archaea</taxon>
        <taxon>Thermoproteota</taxon>
        <taxon>Thermoprotei</taxon>
        <taxon>Thermoproteales</taxon>
        <taxon>Thermoproteaceae</taxon>
        <taxon>Pyrobaculum</taxon>
    </lineage>
</organism>
<reference evidence="1" key="1">
    <citation type="submission" date="2006-12" db="EMBL/GenBank/DDBJ databases">
        <title>Complete sequence of Pyrobaculum islandicum DSM 4184.</title>
        <authorList>
            <person name="Copeland A."/>
            <person name="Lucas S."/>
            <person name="Lapidus A."/>
            <person name="Barry K."/>
            <person name="Detter J.C."/>
            <person name="Glavina del Rio T."/>
            <person name="Dalin E."/>
            <person name="Tice H."/>
            <person name="Pitluck S."/>
            <person name="Meincke L."/>
            <person name="Brettin T."/>
            <person name="Bruce D."/>
            <person name="Han C."/>
            <person name="Tapia R."/>
            <person name="Gilna P."/>
            <person name="Schmutz J."/>
            <person name="Larimer F."/>
            <person name="Land M."/>
            <person name="Hauser L."/>
            <person name="Kyrpides N."/>
            <person name="Mikhailova N."/>
            <person name="Cozen A.E."/>
            <person name="Fitz-Gibbon S.T."/>
            <person name="House C.H."/>
            <person name="Saltikov C."/>
            <person name="Lowe T."/>
            <person name="Richardson P."/>
        </authorList>
    </citation>
    <scope>NUCLEOTIDE SEQUENCE [LARGE SCALE GENOMIC DNA]</scope>
    <source>
        <strain evidence="1">DSM 4184</strain>
    </source>
</reference>
<evidence type="ECO:0000313" key="1">
    <source>
        <dbReference type="EMBL" id="ABL88582.1"/>
    </source>
</evidence>
<keyword evidence="2" id="KW-1185">Reference proteome</keyword>
<evidence type="ECO:0000313" key="2">
    <source>
        <dbReference type="Proteomes" id="UP000002595"/>
    </source>
</evidence>
<name>A1RUF0_PYRIL</name>
<protein>
    <submittedName>
        <fullName evidence="1">PaREP4</fullName>
    </submittedName>
</protein>
<dbReference type="HOGENOM" id="CLU_198006_0_0_2"/>